<evidence type="ECO:0000313" key="2">
    <source>
        <dbReference type="Proteomes" id="UP001169242"/>
    </source>
</evidence>
<protein>
    <submittedName>
        <fullName evidence="1">Uncharacterized protein</fullName>
    </submittedName>
</protein>
<dbReference type="Proteomes" id="UP001169242">
    <property type="component" value="Unassembled WGS sequence"/>
</dbReference>
<accession>A0AA42IZT4</accession>
<gene>
    <name evidence="1" type="ORF">PBV87_02615</name>
</gene>
<dbReference type="RefSeq" id="WP_271011045.1">
    <property type="nucleotide sequence ID" value="NZ_JAQIFT010000012.1"/>
</dbReference>
<keyword evidence="2" id="KW-1185">Reference proteome</keyword>
<sequence length="51" mass="5988">MKYIFLLEVDNKIKPFEEATPQELEVLNNKVKKAFETHMGLKHIGKKEKTT</sequence>
<name>A0AA42IZT4_9FIRM</name>
<comment type="caution">
    <text evidence="1">The sequence shown here is derived from an EMBL/GenBank/DDBJ whole genome shotgun (WGS) entry which is preliminary data.</text>
</comment>
<dbReference type="AlphaFoldDB" id="A0AA42IZT4"/>
<evidence type="ECO:0000313" key="1">
    <source>
        <dbReference type="EMBL" id="MDA3730398.1"/>
    </source>
</evidence>
<organism evidence="1 2">
    <name type="scientific">Holtiella tumoricola</name>
    <dbReference type="NCBI Taxonomy" id="3018743"/>
    <lineage>
        <taxon>Bacteria</taxon>
        <taxon>Bacillati</taxon>
        <taxon>Bacillota</taxon>
        <taxon>Clostridia</taxon>
        <taxon>Lachnospirales</taxon>
        <taxon>Cellulosilyticaceae</taxon>
        <taxon>Holtiella</taxon>
    </lineage>
</organism>
<reference evidence="1" key="1">
    <citation type="journal article" date="2023" name="Int. J. Syst. Evol. Microbiol.">
        <title>&lt;i&gt;Holtiella tumoricola&lt;/i&gt; gen. nov. sp. nov., isolated from a human clinical sample.</title>
        <authorList>
            <person name="Allen-Vercoe E."/>
            <person name="Daigneault M.C."/>
            <person name="Vancuren S.J."/>
            <person name="Cochrane K."/>
            <person name="O'Neal L.L."/>
            <person name="Sankaranarayanan K."/>
            <person name="Lawson P.A."/>
        </authorList>
    </citation>
    <scope>NUCLEOTIDE SEQUENCE</scope>
    <source>
        <strain evidence="1">CC70A</strain>
    </source>
</reference>
<proteinExistence type="predicted"/>
<dbReference type="EMBL" id="JAQIFT010000012">
    <property type="protein sequence ID" value="MDA3730398.1"/>
    <property type="molecule type" value="Genomic_DNA"/>
</dbReference>